<organism evidence="9 10">
    <name type="scientific">Pseudoalteromonas phenolica</name>
    <dbReference type="NCBI Taxonomy" id="161398"/>
    <lineage>
        <taxon>Bacteria</taxon>
        <taxon>Pseudomonadati</taxon>
        <taxon>Pseudomonadota</taxon>
        <taxon>Gammaproteobacteria</taxon>
        <taxon>Alteromonadales</taxon>
        <taxon>Pseudoalteromonadaceae</taxon>
        <taxon>Pseudoalteromonas</taxon>
    </lineage>
</organism>
<evidence type="ECO:0000256" key="1">
    <source>
        <dbReference type="ARBA" id="ARBA00000966"/>
    </source>
</evidence>
<comment type="similarity">
    <text evidence="2">Belongs to the glycosyl hydrolase 8 (cellulase D) family.</text>
</comment>
<keyword evidence="4" id="KW-0378">Hydrolase</keyword>
<protein>
    <recommendedName>
        <fullName evidence="3">cellulase</fullName>
        <ecNumber evidence="3">3.2.1.4</ecNumber>
    </recommendedName>
</protein>
<evidence type="ECO:0000256" key="5">
    <source>
        <dbReference type="ARBA" id="ARBA00023001"/>
    </source>
</evidence>
<evidence type="ECO:0000256" key="3">
    <source>
        <dbReference type="ARBA" id="ARBA00012601"/>
    </source>
</evidence>
<dbReference type="GO" id="GO:0008810">
    <property type="term" value="F:cellulase activity"/>
    <property type="evidence" value="ECO:0007669"/>
    <property type="project" value="UniProtKB-EC"/>
</dbReference>
<feature type="signal peptide" evidence="8">
    <location>
        <begin position="1"/>
        <end position="19"/>
    </location>
</feature>
<evidence type="ECO:0000256" key="8">
    <source>
        <dbReference type="SAM" id="SignalP"/>
    </source>
</evidence>
<gene>
    <name evidence="9" type="ORF">C1E23_08190</name>
</gene>
<evidence type="ECO:0000256" key="4">
    <source>
        <dbReference type="ARBA" id="ARBA00022801"/>
    </source>
</evidence>
<dbReference type="EC" id="3.2.1.4" evidence="3"/>
<feature type="chain" id="PRO_5020907806" description="cellulase" evidence="8">
    <location>
        <begin position="20"/>
        <end position="375"/>
    </location>
</feature>
<proteinExistence type="inferred from homology"/>
<dbReference type="Pfam" id="PF01270">
    <property type="entry name" value="Glyco_hydro_8"/>
    <property type="match status" value="1"/>
</dbReference>
<dbReference type="EMBL" id="PPSX01000023">
    <property type="protein sequence ID" value="RZQ53618.1"/>
    <property type="molecule type" value="Genomic_DNA"/>
</dbReference>
<sequence>MKAILFSVIMMAISTYSYSQDVCYNWPHWEDFKQNFISEHGRVIDLGSEKNITTSEGQSYGLFFALVANDQAMFDKLLGWTETHLSEGDLSARLPAWLWGRNGNNYEILDSNPASDSDIWIAYSLLEASRLWQERRYAVLASVLAKRILREETEYLPKLGLTLLPAPYSFQLDDNIWRLNPSYAPLQLLKRFAKAYPHSPWQEVHDTSYRLLIESAPKGLSPDWVLYSPEKGFYFTRKRPDLGSYNSIRVYLWAALMHPDAEYATQLISHFKPMAKATSKRNLVPLNTYAQNGKYQKRGSVGFHAALLKFLDSSEEINALVSIKQHVDYNIAEELTKNYYSSVLSLFGTGAMDNRYSFGPEGKLQTQWQAQCSKQ</sequence>
<dbReference type="Gene3D" id="1.50.10.10">
    <property type="match status" value="1"/>
</dbReference>
<dbReference type="PRINTS" id="PR00735">
    <property type="entry name" value="GLHYDRLASE8"/>
</dbReference>
<dbReference type="RefSeq" id="WP_130255097.1">
    <property type="nucleotide sequence ID" value="NZ_PPSX01000023.1"/>
</dbReference>
<dbReference type="NCBIfam" id="NF008305">
    <property type="entry name" value="PRK11097.1"/>
    <property type="match status" value="1"/>
</dbReference>
<dbReference type="InterPro" id="IPR008928">
    <property type="entry name" value="6-hairpin_glycosidase_sf"/>
</dbReference>
<evidence type="ECO:0000256" key="7">
    <source>
        <dbReference type="ARBA" id="ARBA00023326"/>
    </source>
</evidence>
<keyword evidence="6" id="KW-0326">Glycosidase</keyword>
<dbReference type="InterPro" id="IPR002037">
    <property type="entry name" value="Glyco_hydro_8"/>
</dbReference>
<keyword evidence="8" id="KW-0732">Signal</keyword>
<evidence type="ECO:0000256" key="2">
    <source>
        <dbReference type="ARBA" id="ARBA00009209"/>
    </source>
</evidence>
<dbReference type="InterPro" id="IPR012341">
    <property type="entry name" value="6hp_glycosidase-like_sf"/>
</dbReference>
<evidence type="ECO:0000256" key="6">
    <source>
        <dbReference type="ARBA" id="ARBA00023295"/>
    </source>
</evidence>
<keyword evidence="5" id="KW-0136">Cellulose degradation</keyword>
<comment type="catalytic activity">
    <reaction evidence="1">
        <text>Endohydrolysis of (1-&gt;4)-beta-D-glucosidic linkages in cellulose, lichenin and cereal beta-D-glucans.</text>
        <dbReference type="EC" id="3.2.1.4"/>
    </reaction>
</comment>
<accession>A0A4V2EJV0</accession>
<comment type="caution">
    <text evidence="9">The sequence shown here is derived from an EMBL/GenBank/DDBJ whole genome shotgun (WGS) entry which is preliminary data.</text>
</comment>
<dbReference type="AlphaFoldDB" id="A0A4V2EJV0"/>
<dbReference type="Proteomes" id="UP000291338">
    <property type="component" value="Unassembled WGS sequence"/>
</dbReference>
<reference evidence="9 10" key="1">
    <citation type="submission" date="2018-01" db="EMBL/GenBank/DDBJ databases">
        <title>Co-occurrence of chitin degradation, pigmentation and bioactivity in marine Pseudoalteromonas.</title>
        <authorList>
            <person name="Paulsen S."/>
            <person name="Gram L."/>
            <person name="Machado H."/>
        </authorList>
    </citation>
    <scope>NUCLEOTIDE SEQUENCE [LARGE SCALE GENOMIC DNA]</scope>
    <source>
        <strain evidence="9 10">S3898</strain>
    </source>
</reference>
<dbReference type="GO" id="GO:0030245">
    <property type="term" value="P:cellulose catabolic process"/>
    <property type="evidence" value="ECO:0007669"/>
    <property type="project" value="UniProtKB-KW"/>
</dbReference>
<keyword evidence="7" id="KW-0119">Carbohydrate metabolism</keyword>
<keyword evidence="7" id="KW-0624">Polysaccharide degradation</keyword>
<dbReference type="SUPFAM" id="SSF48208">
    <property type="entry name" value="Six-hairpin glycosidases"/>
    <property type="match status" value="1"/>
</dbReference>
<evidence type="ECO:0000313" key="9">
    <source>
        <dbReference type="EMBL" id="RZQ53618.1"/>
    </source>
</evidence>
<name>A0A4V2EJV0_9GAMM</name>
<evidence type="ECO:0000313" key="10">
    <source>
        <dbReference type="Proteomes" id="UP000291338"/>
    </source>
</evidence>